<feature type="domain" description="NAD-dependent epimerase/dehydratase" evidence="2">
    <location>
        <begin position="181"/>
        <end position="399"/>
    </location>
</feature>
<dbReference type="Pfam" id="PF01370">
    <property type="entry name" value="Epimerase"/>
    <property type="match status" value="2"/>
</dbReference>
<organism evidence="3">
    <name type="scientific">Mytilinidion resinicola</name>
    <dbReference type="NCBI Taxonomy" id="574789"/>
    <lineage>
        <taxon>Eukaryota</taxon>
        <taxon>Fungi</taxon>
        <taxon>Dikarya</taxon>
        <taxon>Ascomycota</taxon>
        <taxon>Pezizomycotina</taxon>
        <taxon>Dothideomycetes</taxon>
        <taxon>Pleosporomycetidae</taxon>
        <taxon>Mytilinidiales</taxon>
        <taxon>Mytilinidiaceae</taxon>
        <taxon>Mytilinidion</taxon>
    </lineage>
</organism>
<dbReference type="PANTHER" id="PTHR43725:SF3">
    <property type="entry name" value="UDP-GLUCOSE 4-EPIMERASE (EUROFUNG)"/>
    <property type="match status" value="1"/>
</dbReference>
<feature type="compositionally biased region" description="Low complexity" evidence="1">
    <location>
        <begin position="1"/>
        <end position="25"/>
    </location>
</feature>
<keyword evidence="4" id="KW-1185">Reference proteome</keyword>
<evidence type="ECO:0000256" key="1">
    <source>
        <dbReference type="SAM" id="MobiDB-lite"/>
    </source>
</evidence>
<feature type="region of interest" description="Disordered" evidence="1">
    <location>
        <begin position="1"/>
        <end position="34"/>
    </location>
</feature>
<dbReference type="GO" id="GO:0005829">
    <property type="term" value="C:cytosol"/>
    <property type="evidence" value="ECO:0007669"/>
    <property type="project" value="TreeGrafter"/>
</dbReference>
<dbReference type="InterPro" id="IPR036291">
    <property type="entry name" value="NAD(P)-bd_dom_sf"/>
</dbReference>
<feature type="non-terminal residue" evidence="3">
    <location>
        <position position="400"/>
    </location>
</feature>
<evidence type="ECO:0000313" key="3">
    <source>
        <dbReference type="EMBL" id="KAF2808368.1"/>
    </source>
</evidence>
<evidence type="ECO:0000313" key="4">
    <source>
        <dbReference type="Proteomes" id="UP000504636"/>
    </source>
</evidence>
<evidence type="ECO:0000313" key="5">
    <source>
        <dbReference type="RefSeq" id="XP_033575332.1"/>
    </source>
</evidence>
<dbReference type="GO" id="GO:0005996">
    <property type="term" value="P:monosaccharide metabolic process"/>
    <property type="evidence" value="ECO:0007669"/>
    <property type="project" value="TreeGrafter"/>
</dbReference>
<dbReference type="Gene3D" id="3.40.50.720">
    <property type="entry name" value="NAD(P)-binding Rossmann-like Domain"/>
    <property type="match status" value="2"/>
</dbReference>
<protein>
    <submittedName>
        <fullName evidence="3 5">NAD(P)-binding protein</fullName>
    </submittedName>
</protein>
<evidence type="ECO:0000259" key="2">
    <source>
        <dbReference type="Pfam" id="PF01370"/>
    </source>
</evidence>
<name>A0A6A6YII9_9PEZI</name>
<reference evidence="5" key="3">
    <citation type="submission" date="2025-04" db="UniProtKB">
        <authorList>
            <consortium name="RefSeq"/>
        </authorList>
    </citation>
    <scope>IDENTIFICATION</scope>
    <source>
        <strain evidence="5">CBS 304.34</strain>
    </source>
</reference>
<proteinExistence type="predicted"/>
<feature type="domain" description="NAD-dependent epimerase/dehydratase" evidence="2">
    <location>
        <begin position="58"/>
        <end position="128"/>
    </location>
</feature>
<gene>
    <name evidence="3 5" type="ORF">BDZ99DRAFT_363107</name>
</gene>
<reference evidence="3 5" key="1">
    <citation type="journal article" date="2020" name="Stud. Mycol.">
        <title>101 Dothideomycetes genomes: a test case for predicting lifestyles and emergence of pathogens.</title>
        <authorList>
            <person name="Haridas S."/>
            <person name="Albert R."/>
            <person name="Binder M."/>
            <person name="Bloem J."/>
            <person name="Labutti K."/>
            <person name="Salamov A."/>
            <person name="Andreopoulos B."/>
            <person name="Baker S."/>
            <person name="Barry K."/>
            <person name="Bills G."/>
            <person name="Bluhm B."/>
            <person name="Cannon C."/>
            <person name="Castanera R."/>
            <person name="Culley D."/>
            <person name="Daum C."/>
            <person name="Ezra D."/>
            <person name="Gonzalez J."/>
            <person name="Henrissat B."/>
            <person name="Kuo A."/>
            <person name="Liang C."/>
            <person name="Lipzen A."/>
            <person name="Lutzoni F."/>
            <person name="Magnuson J."/>
            <person name="Mondo S."/>
            <person name="Nolan M."/>
            <person name="Ohm R."/>
            <person name="Pangilinan J."/>
            <person name="Park H.-J."/>
            <person name="Ramirez L."/>
            <person name="Alfaro M."/>
            <person name="Sun H."/>
            <person name="Tritt A."/>
            <person name="Yoshinaga Y."/>
            <person name="Zwiers L.-H."/>
            <person name="Turgeon B."/>
            <person name="Goodwin S."/>
            <person name="Spatafora J."/>
            <person name="Crous P."/>
            <person name="Grigoriev I."/>
        </authorList>
    </citation>
    <scope>NUCLEOTIDE SEQUENCE</scope>
    <source>
        <strain evidence="3 5">CBS 304.34</strain>
    </source>
</reference>
<dbReference type="PANTHER" id="PTHR43725">
    <property type="entry name" value="UDP-GLUCOSE 4-EPIMERASE"/>
    <property type="match status" value="1"/>
</dbReference>
<reference evidence="5" key="2">
    <citation type="submission" date="2020-04" db="EMBL/GenBank/DDBJ databases">
        <authorList>
            <consortium name="NCBI Genome Project"/>
        </authorList>
    </citation>
    <scope>NUCLEOTIDE SEQUENCE</scope>
    <source>
        <strain evidence="5">CBS 304.34</strain>
    </source>
</reference>
<dbReference type="InterPro" id="IPR001509">
    <property type="entry name" value="Epimerase_deHydtase"/>
</dbReference>
<dbReference type="EMBL" id="MU003703">
    <property type="protein sequence ID" value="KAF2808368.1"/>
    <property type="molecule type" value="Genomic_DNA"/>
</dbReference>
<dbReference type="RefSeq" id="XP_033575332.1">
    <property type="nucleotide sequence ID" value="XM_033714710.1"/>
</dbReference>
<dbReference type="Gene3D" id="3.90.25.10">
    <property type="entry name" value="UDP-galactose 4-epimerase, domain 1"/>
    <property type="match status" value="1"/>
</dbReference>
<dbReference type="OrthoDB" id="9402762at2759"/>
<sequence length="400" mass="43831">MDACPSPGTSCPSPSLSSLSDVSSPETLNTPDTQKSVLFDDDVVEDPLDIAGRNARVIMVVGGLGYVGSHTVLELLKDGYNVLIIDDLSNSYQSVLHRIKALAADYFATLDRSMPELHFHRLDYRSPSMRSILASYSIHTFGTQMEYDVPPSAICNLTSTTIEEKMRLSAPAHEHQNEHLVRRQSKISGVIHFAAFKSVEESIRNPLKYYANNVCGLVDFLVLLQEFGVKNLVFSSSATVYGDRAKSGIPLREEFCVHHPETYLDDDGCEKTSRPGALGLTSPYGRTKFMCEAILADIAKSDRSWSIISLRYFNPVGCHESGLLGEDPRQRPSNLIPVIATVLTGTKPVLEIFGTDWETSDGTAVRDFIHVVDLARGHLAALTATASGAIAESFRTFNLG</sequence>
<dbReference type="GO" id="GO:0003978">
    <property type="term" value="F:UDP-glucose 4-epimerase activity"/>
    <property type="evidence" value="ECO:0007669"/>
    <property type="project" value="TreeGrafter"/>
</dbReference>
<dbReference type="AlphaFoldDB" id="A0A6A6YII9"/>
<accession>A0A6A6YII9</accession>
<dbReference type="SUPFAM" id="SSF51735">
    <property type="entry name" value="NAD(P)-binding Rossmann-fold domains"/>
    <property type="match status" value="1"/>
</dbReference>
<dbReference type="GeneID" id="54455603"/>
<dbReference type="Proteomes" id="UP000504636">
    <property type="component" value="Unplaced"/>
</dbReference>